<keyword evidence="3" id="KW-1185">Reference proteome</keyword>
<organism evidence="2 3">
    <name type="scientific">Aspergillus eucalypticola (strain CBS 122712 / IBT 29274)</name>
    <dbReference type="NCBI Taxonomy" id="1448314"/>
    <lineage>
        <taxon>Eukaryota</taxon>
        <taxon>Fungi</taxon>
        <taxon>Dikarya</taxon>
        <taxon>Ascomycota</taxon>
        <taxon>Pezizomycotina</taxon>
        <taxon>Eurotiomycetes</taxon>
        <taxon>Eurotiomycetidae</taxon>
        <taxon>Eurotiales</taxon>
        <taxon>Aspergillaceae</taxon>
        <taxon>Aspergillus</taxon>
        <taxon>Aspergillus subgen. Circumdati</taxon>
    </lineage>
</organism>
<comment type="caution">
    <text evidence="2">The sequence shown here is derived from an EMBL/GenBank/DDBJ whole genome shotgun (WGS) entry which is preliminary data.</text>
</comment>
<gene>
    <name evidence="2" type="ORF">BO83DRAFT_212550</name>
</gene>
<sequence>MFSLSFSFSGFELRVPKAPSDQDLFWFLISYPLYSSSSSFFYLFFYFLINTFPYFSFSISF</sequence>
<dbReference type="AlphaFoldDB" id="A0A317W077"/>
<dbReference type="GeneID" id="37048687"/>
<dbReference type="Proteomes" id="UP000246171">
    <property type="component" value="Unassembled WGS sequence"/>
</dbReference>
<evidence type="ECO:0000313" key="2">
    <source>
        <dbReference type="EMBL" id="PWY78642.1"/>
    </source>
</evidence>
<evidence type="ECO:0000313" key="3">
    <source>
        <dbReference type="Proteomes" id="UP000246171"/>
    </source>
</evidence>
<dbReference type="VEuPathDB" id="FungiDB:BO83DRAFT_212550"/>
<evidence type="ECO:0000256" key="1">
    <source>
        <dbReference type="SAM" id="Phobius"/>
    </source>
</evidence>
<keyword evidence="1" id="KW-1133">Transmembrane helix</keyword>
<accession>A0A317W077</accession>
<keyword evidence="1" id="KW-0812">Transmembrane</keyword>
<name>A0A317W077_ASPEC</name>
<reference evidence="2" key="1">
    <citation type="submission" date="2016-12" db="EMBL/GenBank/DDBJ databases">
        <title>The genomes of Aspergillus section Nigri reveals drivers in fungal speciation.</title>
        <authorList>
            <consortium name="DOE Joint Genome Institute"/>
            <person name="Vesth T.C."/>
            <person name="Nybo J."/>
            <person name="Theobald S."/>
            <person name="Brandl J."/>
            <person name="Frisvad J.C."/>
            <person name="Nielsen K.F."/>
            <person name="Lyhne E.K."/>
            <person name="Kogle M.E."/>
            <person name="Kuo A."/>
            <person name="Riley R."/>
            <person name="Clum A."/>
            <person name="Nolan M."/>
            <person name="Lipzen A."/>
            <person name="Salamov A."/>
            <person name="Henrissat B."/>
            <person name="Wiebenga A."/>
            <person name="De vries R.P."/>
            <person name="Grigoriev I.V."/>
            <person name="Mortensen U.H."/>
            <person name="Andersen M.R."/>
            <person name="Baker S.E."/>
        </authorList>
    </citation>
    <scope>NUCLEOTIDE SEQUENCE</scope>
    <source>
        <strain evidence="2">CBS 122712</strain>
    </source>
</reference>
<dbReference type="EMBL" id="MSFU01000006">
    <property type="protein sequence ID" value="PWY78642.1"/>
    <property type="molecule type" value="Genomic_DNA"/>
</dbReference>
<dbReference type="RefSeq" id="XP_025390434.1">
    <property type="nucleotide sequence ID" value="XM_025526725.1"/>
</dbReference>
<feature type="transmembrane region" description="Helical" evidence="1">
    <location>
        <begin position="24"/>
        <end position="49"/>
    </location>
</feature>
<proteinExistence type="predicted"/>
<keyword evidence="1" id="KW-0472">Membrane</keyword>
<protein>
    <submittedName>
        <fullName evidence="2">Uncharacterized protein</fullName>
    </submittedName>
</protein>